<dbReference type="Proteomes" id="UP000231246">
    <property type="component" value="Unassembled WGS sequence"/>
</dbReference>
<protein>
    <submittedName>
        <fullName evidence="1">Uncharacterized protein</fullName>
    </submittedName>
</protein>
<sequence length="150" mass="16224">MKNLVIGVVVLIFLVIGGWFLFGKNTNSDIELLSEPTVTPALAPIGDEVSVNFEPNKARTKATLVISGLDKAGVESLEYEVLYETSGLVKGINSGSSPVEVDVNGEVERELDFGTCSSGVCRYDKEIGTITLIIRFNTSSGTKLFKQEYN</sequence>
<reference evidence="1 2" key="1">
    <citation type="submission" date="2017-09" db="EMBL/GenBank/DDBJ databases">
        <title>Depth-based differentiation of microbial function through sediment-hosted aquifers and enrichment of novel symbionts in the deep terrestrial subsurface.</title>
        <authorList>
            <person name="Probst A.J."/>
            <person name="Ladd B."/>
            <person name="Jarett J.K."/>
            <person name="Geller-Mcgrath D.E."/>
            <person name="Sieber C.M."/>
            <person name="Emerson J.B."/>
            <person name="Anantharaman K."/>
            <person name="Thomas B.C."/>
            <person name="Malmstrom R."/>
            <person name="Stieglmeier M."/>
            <person name="Klingl A."/>
            <person name="Woyke T."/>
            <person name="Ryan C.M."/>
            <person name="Banfield J.F."/>
        </authorList>
    </citation>
    <scope>NUCLEOTIDE SEQUENCE [LARGE SCALE GENOMIC DNA]</scope>
    <source>
        <strain evidence="1">CG22_combo_CG10-13_8_21_14_all_38_20</strain>
    </source>
</reference>
<proteinExistence type="predicted"/>
<evidence type="ECO:0000313" key="1">
    <source>
        <dbReference type="EMBL" id="PIP61903.1"/>
    </source>
</evidence>
<dbReference type="EMBL" id="PCTA01000010">
    <property type="protein sequence ID" value="PIP61903.1"/>
    <property type="molecule type" value="Genomic_DNA"/>
</dbReference>
<comment type="caution">
    <text evidence="1">The sequence shown here is derived from an EMBL/GenBank/DDBJ whole genome shotgun (WGS) entry which is preliminary data.</text>
</comment>
<gene>
    <name evidence="1" type="ORF">COW99_01615</name>
</gene>
<name>A0A2H0BW43_9BACT</name>
<evidence type="ECO:0000313" key="2">
    <source>
        <dbReference type="Proteomes" id="UP000231246"/>
    </source>
</evidence>
<accession>A0A2H0BW43</accession>
<dbReference type="AlphaFoldDB" id="A0A2H0BW43"/>
<organism evidence="1 2">
    <name type="scientific">Candidatus Roizmanbacteria bacterium CG22_combo_CG10-13_8_21_14_all_38_20</name>
    <dbReference type="NCBI Taxonomy" id="1974862"/>
    <lineage>
        <taxon>Bacteria</taxon>
        <taxon>Candidatus Roizmaniibacteriota</taxon>
    </lineage>
</organism>